<accession>A0ABN3UNE0</accession>
<reference evidence="2 3" key="1">
    <citation type="journal article" date="2019" name="Int. J. Syst. Evol. Microbiol.">
        <title>The Global Catalogue of Microorganisms (GCM) 10K type strain sequencing project: providing services to taxonomists for standard genome sequencing and annotation.</title>
        <authorList>
            <consortium name="The Broad Institute Genomics Platform"/>
            <consortium name="The Broad Institute Genome Sequencing Center for Infectious Disease"/>
            <person name="Wu L."/>
            <person name="Ma J."/>
        </authorList>
    </citation>
    <scope>NUCLEOTIDE SEQUENCE [LARGE SCALE GENOMIC DNA]</scope>
    <source>
        <strain evidence="2 3">JCM 16378</strain>
    </source>
</reference>
<keyword evidence="3" id="KW-1185">Reference proteome</keyword>
<comment type="caution">
    <text evidence="2">The sequence shown here is derived from an EMBL/GenBank/DDBJ whole genome shotgun (WGS) entry which is preliminary data.</text>
</comment>
<feature type="region of interest" description="Disordered" evidence="1">
    <location>
        <begin position="17"/>
        <end position="47"/>
    </location>
</feature>
<proteinExistence type="predicted"/>
<dbReference type="EMBL" id="BAAARN010000001">
    <property type="protein sequence ID" value="GAA2735954.1"/>
    <property type="molecule type" value="Genomic_DNA"/>
</dbReference>
<name>A0ABN3UNE0_9MICO</name>
<evidence type="ECO:0000313" key="3">
    <source>
        <dbReference type="Proteomes" id="UP001501326"/>
    </source>
</evidence>
<evidence type="ECO:0000313" key="2">
    <source>
        <dbReference type="EMBL" id="GAA2735954.1"/>
    </source>
</evidence>
<protein>
    <submittedName>
        <fullName evidence="2">Uncharacterized protein</fullName>
    </submittedName>
</protein>
<gene>
    <name evidence="2" type="ORF">GCM10009867_19450</name>
</gene>
<dbReference type="RefSeq" id="WP_344192597.1">
    <property type="nucleotide sequence ID" value="NZ_BAAARN010000001.1"/>
</dbReference>
<sequence>MSPLAATRSVLGSLAAHAHAPYPHPRIGRRAPLTGSQDPVQRKDFGAVPVCGSVRPLASQRELRDRG</sequence>
<dbReference type="Proteomes" id="UP001501326">
    <property type="component" value="Unassembled WGS sequence"/>
</dbReference>
<organism evidence="2 3">
    <name type="scientific">Pedococcus aerophilus</name>
    <dbReference type="NCBI Taxonomy" id="436356"/>
    <lineage>
        <taxon>Bacteria</taxon>
        <taxon>Bacillati</taxon>
        <taxon>Actinomycetota</taxon>
        <taxon>Actinomycetes</taxon>
        <taxon>Micrococcales</taxon>
        <taxon>Intrasporangiaceae</taxon>
        <taxon>Pedococcus</taxon>
    </lineage>
</organism>
<evidence type="ECO:0000256" key="1">
    <source>
        <dbReference type="SAM" id="MobiDB-lite"/>
    </source>
</evidence>